<dbReference type="eggNOG" id="COG3670">
    <property type="taxonomic scope" value="Bacteria"/>
</dbReference>
<keyword evidence="4 5" id="KW-0408">Iron</keyword>
<dbReference type="GO" id="GO:0016121">
    <property type="term" value="P:carotene catabolic process"/>
    <property type="evidence" value="ECO:0007669"/>
    <property type="project" value="TreeGrafter"/>
</dbReference>
<keyword evidence="6" id="KW-0223">Dioxygenase</keyword>
<dbReference type="SUPFAM" id="SSF51004">
    <property type="entry name" value="C-terminal (heme d1) domain of cytochrome cd1-nitrite reductase"/>
    <property type="match status" value="1"/>
</dbReference>
<dbReference type="Proteomes" id="UP000016960">
    <property type="component" value="Unassembled WGS sequence"/>
</dbReference>
<accession>U5DNA0</accession>
<dbReference type="EMBL" id="ASSJ01000001">
    <property type="protein sequence ID" value="ERN43131.1"/>
    <property type="molecule type" value="Genomic_DNA"/>
</dbReference>
<evidence type="ECO:0000256" key="4">
    <source>
        <dbReference type="ARBA" id="ARBA00023004"/>
    </source>
</evidence>
<proteinExistence type="inferred from homology"/>
<feature type="binding site" evidence="5">
    <location>
        <position position="238"/>
    </location>
    <ligand>
        <name>Fe cation</name>
        <dbReference type="ChEBI" id="CHEBI:24875"/>
        <note>catalytic</note>
    </ligand>
</feature>
<evidence type="ECO:0000313" key="6">
    <source>
        <dbReference type="EMBL" id="ERN43131.1"/>
    </source>
</evidence>
<dbReference type="PANTHER" id="PTHR10543">
    <property type="entry name" value="BETA-CAROTENE DIOXYGENASE"/>
    <property type="match status" value="1"/>
</dbReference>
<feature type="binding site" evidence="5">
    <location>
        <position position="183"/>
    </location>
    <ligand>
        <name>Fe cation</name>
        <dbReference type="ChEBI" id="CHEBI:24875"/>
        <note>catalytic</note>
    </ligand>
</feature>
<reference evidence="6 7" key="1">
    <citation type="submission" date="2013-05" db="EMBL/GenBank/DDBJ databases">
        <title>Draft genome sequence of Rubidibacter lacunae KORDI 51-2.</title>
        <authorList>
            <person name="Choi D.H."/>
            <person name="Noh J.H."/>
            <person name="Kwon K.-K."/>
            <person name="Lee J.-H."/>
            <person name="Ryu J.-Y."/>
        </authorList>
    </citation>
    <scope>NUCLEOTIDE SEQUENCE [LARGE SCALE GENOMIC DNA]</scope>
    <source>
        <strain evidence="6 7">KORDI 51-2</strain>
    </source>
</reference>
<dbReference type="RefSeq" id="WP_022603667.1">
    <property type="nucleotide sequence ID" value="NZ_ASSJ01000001.1"/>
</dbReference>
<dbReference type="PATRIC" id="fig|582515.4.peg.25"/>
<dbReference type="PANTHER" id="PTHR10543:SF89">
    <property type="entry name" value="CAROTENOID 9,10(9',10')-CLEAVAGE DIOXYGENASE 1"/>
    <property type="match status" value="1"/>
</dbReference>
<dbReference type="AlphaFoldDB" id="U5DNA0"/>
<dbReference type="EC" id="1.13.11.75" evidence="6"/>
<dbReference type="GO" id="GO:0102162">
    <property type="term" value="F:all-trans-8'-apo-beta-carotenal 15,15'-oxygenase activity"/>
    <property type="evidence" value="ECO:0007669"/>
    <property type="project" value="UniProtKB-EC"/>
</dbReference>
<keyword evidence="7" id="KW-1185">Reference proteome</keyword>
<feature type="binding site" evidence="5">
    <location>
        <position position="306"/>
    </location>
    <ligand>
        <name>Fe cation</name>
        <dbReference type="ChEBI" id="CHEBI:24875"/>
        <note>catalytic</note>
    </ligand>
</feature>
<dbReference type="GO" id="GO:0046872">
    <property type="term" value="F:metal ion binding"/>
    <property type="evidence" value="ECO:0007669"/>
    <property type="project" value="UniProtKB-KW"/>
</dbReference>
<name>U5DNA0_9CHRO</name>
<evidence type="ECO:0000256" key="1">
    <source>
        <dbReference type="ARBA" id="ARBA00006787"/>
    </source>
</evidence>
<dbReference type="STRING" id="582515.KR51_00000200"/>
<evidence type="ECO:0000256" key="3">
    <source>
        <dbReference type="ARBA" id="ARBA00023002"/>
    </source>
</evidence>
<comment type="cofactor">
    <cofactor evidence="5">
        <name>Fe(2+)</name>
        <dbReference type="ChEBI" id="CHEBI:29033"/>
    </cofactor>
    <text evidence="5">Binds 1 Fe(2+) ion per subunit.</text>
</comment>
<gene>
    <name evidence="6" type="ORF">KR51_00000200</name>
</gene>
<dbReference type="Pfam" id="PF03055">
    <property type="entry name" value="RPE65"/>
    <property type="match status" value="1"/>
</dbReference>
<feature type="binding site" evidence="5">
    <location>
        <position position="485"/>
    </location>
    <ligand>
        <name>Fe cation</name>
        <dbReference type="ChEBI" id="CHEBI:24875"/>
        <note>catalytic</note>
    </ligand>
</feature>
<dbReference type="InterPro" id="IPR011048">
    <property type="entry name" value="Haem_d1_sf"/>
</dbReference>
<keyword evidence="2 5" id="KW-0479">Metal-binding</keyword>
<evidence type="ECO:0000256" key="2">
    <source>
        <dbReference type="ARBA" id="ARBA00022723"/>
    </source>
</evidence>
<dbReference type="InterPro" id="IPR004294">
    <property type="entry name" value="Carotenoid_Oase"/>
</dbReference>
<evidence type="ECO:0000256" key="5">
    <source>
        <dbReference type="PIRSR" id="PIRSR604294-1"/>
    </source>
</evidence>
<comment type="similarity">
    <text evidence="1">Belongs to the carotenoid oxygenase family.</text>
</comment>
<dbReference type="OrthoDB" id="6636843at2"/>
<dbReference type="InParanoid" id="U5DNA0"/>
<keyword evidence="3 6" id="KW-0560">Oxidoreductase</keyword>
<protein>
    <submittedName>
        <fullName evidence="6">Lignostilbene-alpha,beta-dioxygenase</fullName>
        <ecNumber evidence="6">1.13.11.75</ecNumber>
    </submittedName>
</protein>
<organism evidence="6 7">
    <name type="scientific">Rubidibacter lacunae KORDI 51-2</name>
    <dbReference type="NCBI Taxonomy" id="582515"/>
    <lineage>
        <taxon>Bacteria</taxon>
        <taxon>Bacillati</taxon>
        <taxon>Cyanobacteriota</taxon>
        <taxon>Cyanophyceae</taxon>
        <taxon>Oscillatoriophycideae</taxon>
        <taxon>Chroococcales</taxon>
        <taxon>Aphanothecaceae</taxon>
        <taxon>Rubidibacter</taxon>
    </lineage>
</organism>
<sequence length="496" mass="55088">MTSTQQHPPAGASMRFDDWRLGYESQRREEAYWLDREAIVGTIPAELQGTLFRNGPGLLDVGGTPIHHPFDGDGTICAVTFRDGRAHFQNRFVRTEGFCAEQAGCRILYRGVFGTQKPGGWTSNAFDFRLKNIANTNVIYWGGKLLALWEAGLPHCLEPGTLETFGTDELDGAIADTCAFSAHPRVDPCSQLDGGAPCLVNFCIKPGLSTTIWVYEFTTDCQLLRKHAHSVPGFAFIHDFAITPNYCLFFQNSVSFNPIPFALGLRGAGECVKFQPQKPTRVLVVPRDPARQDVKVLEVEAGFVFHHANACELDEQTLRIDSICYADFPKVEPGSDFRDLDFSALAPGQLWRFTLNLNAGTVDRQLAIARHCEFPCVHPQHVGRPYRYLFLAAADRPTGTAPLQAILKYDWETGETCLWSAAPRGYTGEPVFVPMPDATEEDAGWLLVLTYDASAHRSVVVVLDARDLSVVTDLRLKYHIPFGLHGTWTPECFVST</sequence>
<evidence type="ECO:0000313" key="7">
    <source>
        <dbReference type="Proteomes" id="UP000016960"/>
    </source>
</evidence>
<dbReference type="GO" id="GO:0010436">
    <property type="term" value="F:carotenoid dioxygenase activity"/>
    <property type="evidence" value="ECO:0007669"/>
    <property type="project" value="TreeGrafter"/>
</dbReference>
<comment type="caution">
    <text evidence="6">The sequence shown here is derived from an EMBL/GenBank/DDBJ whole genome shotgun (WGS) entry which is preliminary data.</text>
</comment>